<sequence>MQPFRRKRGQYVAEFTADEAQVVRDLIDQLRILLDRRRDDAPVDPLAELTGISAGPAVAPEDPALARLLPDFHADDAELSAGLRQLREPELLALKDSAAAVLLDTLPVQGGEVRLDEQQAEQWMRALNDLRLVLAERLHLADDPHSAESGAEPAVLHQDPTGHARALYQIYGWLSAVLESLATA</sequence>
<organism evidence="1 2">
    <name type="scientific">Nakamurella aerolata</name>
    <dbReference type="NCBI Taxonomy" id="1656892"/>
    <lineage>
        <taxon>Bacteria</taxon>
        <taxon>Bacillati</taxon>
        <taxon>Actinomycetota</taxon>
        <taxon>Actinomycetes</taxon>
        <taxon>Nakamurellales</taxon>
        <taxon>Nakamurellaceae</taxon>
        <taxon>Nakamurella</taxon>
    </lineage>
</organism>
<keyword evidence="2" id="KW-1185">Reference proteome</keyword>
<dbReference type="InterPro" id="IPR018561">
    <property type="entry name" value="AosR"/>
</dbReference>
<accession>A0A849AFJ5</accession>
<gene>
    <name evidence="1" type="ORF">HKD39_16320</name>
</gene>
<dbReference type="AlphaFoldDB" id="A0A849AFJ5"/>
<dbReference type="RefSeq" id="WP_171200938.1">
    <property type="nucleotide sequence ID" value="NZ_JABEND010000011.1"/>
</dbReference>
<comment type="caution">
    <text evidence="1">The sequence shown here is derived from an EMBL/GenBank/DDBJ whole genome shotgun (WGS) entry which is preliminary data.</text>
</comment>
<proteinExistence type="predicted"/>
<evidence type="ECO:0000313" key="2">
    <source>
        <dbReference type="Proteomes" id="UP000562984"/>
    </source>
</evidence>
<evidence type="ECO:0000313" key="1">
    <source>
        <dbReference type="EMBL" id="NNG37240.1"/>
    </source>
</evidence>
<dbReference type="Pfam" id="PF09438">
    <property type="entry name" value="DUF2017"/>
    <property type="match status" value="1"/>
</dbReference>
<name>A0A849AFJ5_9ACTN</name>
<protein>
    <submittedName>
        <fullName evidence="1">DUF2017 domain-containing protein</fullName>
    </submittedName>
</protein>
<dbReference type="EMBL" id="JABEND010000011">
    <property type="protein sequence ID" value="NNG37240.1"/>
    <property type="molecule type" value="Genomic_DNA"/>
</dbReference>
<reference evidence="1 2" key="1">
    <citation type="submission" date="2020-05" db="EMBL/GenBank/DDBJ databases">
        <title>Nakamurella sp. DB0629 isolated from air conditioner.</title>
        <authorList>
            <person name="Kim D.H."/>
            <person name="Kim D.-U."/>
        </authorList>
    </citation>
    <scope>NUCLEOTIDE SEQUENCE [LARGE SCALE GENOMIC DNA]</scope>
    <source>
        <strain evidence="1 2">DB0629</strain>
    </source>
</reference>
<dbReference type="Proteomes" id="UP000562984">
    <property type="component" value="Unassembled WGS sequence"/>
</dbReference>